<feature type="region of interest" description="Disordered" evidence="1">
    <location>
        <begin position="185"/>
        <end position="238"/>
    </location>
</feature>
<dbReference type="SUPFAM" id="SSF101738">
    <property type="entry name" value="SspB-like"/>
    <property type="match status" value="1"/>
</dbReference>
<dbReference type="InterPro" id="IPR036760">
    <property type="entry name" value="SspB-like_sf"/>
</dbReference>
<reference evidence="2" key="1">
    <citation type="submission" date="2024-07" db="EMBL/GenBank/DDBJ databases">
        <authorList>
            <person name="Bringhurst R.M."/>
            <person name="Homer T.E."/>
        </authorList>
    </citation>
    <scope>NUCLEOTIDE SEQUENCE</scope>
</reference>
<protein>
    <submittedName>
        <fullName evidence="2">Stringent starvation protein B</fullName>
    </submittedName>
</protein>
<evidence type="ECO:0000313" key="2">
    <source>
        <dbReference type="EMBL" id="XDJ14923.1"/>
    </source>
</evidence>
<dbReference type="Gene3D" id="2.30.30.220">
    <property type="entry name" value="SspB-like"/>
    <property type="match status" value="1"/>
</dbReference>
<name>A0AB39CD50_9VIRU</name>
<sequence length="238" mass="26355">MNAQTPTSVDTNMVRCFMNTTIQWFADMGINRMHFICDATMFDVGILAPQVNPLGQIVLNLSGKATMGFKYSEEHFSFHCGSQGQDVYLEVPYEAVLGFNVPFGDNNMVSFPIPNLERHMLEVSLAEAQREHLKTYLAKHPNQDFDGDRLGEGGEELPDGAYAVHSVNMEELTKDMPTIKELMDRKPLAQRPKPAPVKEAPKPLLDFGHLPGDSVPAVQPKPRRVGAPHLTVIQGGKA</sequence>
<evidence type="ECO:0000256" key="1">
    <source>
        <dbReference type="SAM" id="MobiDB-lite"/>
    </source>
</evidence>
<accession>A0AB39CD50</accession>
<proteinExistence type="predicted"/>
<dbReference type="EMBL" id="PQ015378">
    <property type="protein sequence ID" value="XDJ14923.1"/>
    <property type="molecule type" value="Genomic_DNA"/>
</dbReference>
<organism evidence="2">
    <name type="scientific">Pseudomonas phage RVTF4</name>
    <dbReference type="NCBI Taxonomy" id="3236931"/>
    <lineage>
        <taxon>Viruses</taxon>
    </lineage>
</organism>